<organism evidence="3">
    <name type="scientific">Drosophila rhopaloa</name>
    <name type="common">Fruit fly</name>
    <dbReference type="NCBI Taxonomy" id="1041015"/>
    <lineage>
        <taxon>Eukaryota</taxon>
        <taxon>Metazoa</taxon>
        <taxon>Ecdysozoa</taxon>
        <taxon>Arthropoda</taxon>
        <taxon>Hexapoda</taxon>
        <taxon>Insecta</taxon>
        <taxon>Pterygota</taxon>
        <taxon>Neoptera</taxon>
        <taxon>Endopterygota</taxon>
        <taxon>Diptera</taxon>
        <taxon>Brachycera</taxon>
        <taxon>Muscomorpha</taxon>
        <taxon>Ephydroidea</taxon>
        <taxon>Drosophilidae</taxon>
        <taxon>Drosophila</taxon>
        <taxon>Sophophora</taxon>
    </lineage>
</organism>
<dbReference type="EnsemblMetazoa" id="XM_017127686.2">
    <property type="protein sequence ID" value="XP_016983175.1"/>
    <property type="gene ID" value="LOC108047489"/>
</dbReference>
<evidence type="ECO:0000313" key="1">
    <source>
        <dbReference type="EnsemblMetazoa" id="XP_016983175.1"/>
    </source>
</evidence>
<accession>A0A6P4EYE5</accession>
<reference evidence="2" key="1">
    <citation type="journal article" date="2021" name="Elife">
        <title>Highly contiguous assemblies of 101 drosophilid genomes.</title>
        <authorList>
            <person name="Kim B.Y."/>
            <person name="Wang J.R."/>
            <person name="Miller D.E."/>
            <person name="Barmina O."/>
            <person name="Delaney E."/>
            <person name="Thompson A."/>
            <person name="Comeault A.A."/>
            <person name="Peede D."/>
            <person name="D'Agostino E.R."/>
            <person name="Pelaez J."/>
            <person name="Aguilar J.M."/>
            <person name="Haji D."/>
            <person name="Matsunaga T."/>
            <person name="Armstrong E.E."/>
            <person name="Zych M."/>
            <person name="Ogawa Y."/>
            <person name="Stamenkovic-Radak M."/>
            <person name="Jelic M."/>
            <person name="Veselinovic M.S."/>
            <person name="Tanaskovic M."/>
            <person name="Eric P."/>
            <person name="Gao J.J."/>
            <person name="Katoh T.K."/>
            <person name="Toda M.J."/>
            <person name="Watabe H."/>
            <person name="Watada M."/>
            <person name="Davis J.S."/>
            <person name="Moyle L.C."/>
            <person name="Manoli G."/>
            <person name="Bertolini E."/>
            <person name="Kostal V."/>
            <person name="Hawley R.S."/>
            <person name="Takahashi A."/>
            <person name="Jones C.D."/>
            <person name="Price D.K."/>
            <person name="Whiteman N."/>
            <person name="Kopp A."/>
            <person name="Matute D.R."/>
            <person name="Petrov D.A."/>
        </authorList>
    </citation>
    <scope>NUCLEOTIDE SEQUENCE [LARGE SCALE GENOMIC DNA]</scope>
</reference>
<dbReference type="RefSeq" id="XP_016983175.1">
    <property type="nucleotide sequence ID" value="XM_017127686.1"/>
</dbReference>
<dbReference type="EnsemblMetazoa" id="XM_017127687.2">
    <property type="protein sequence ID" value="XP_016983176.1"/>
    <property type="gene ID" value="LOC108047489"/>
</dbReference>
<keyword evidence="2" id="KW-1185">Reference proteome</keyword>
<dbReference type="OrthoDB" id="7832870at2759"/>
<dbReference type="AlphaFoldDB" id="A0A6P4EYE5"/>
<proteinExistence type="predicted"/>
<sequence length="361" mass="41888">MRPKDHPDLRFDVIPKLFDAHFKVFVTNLVHVEEQLHLLPRQFCRMYTTRPLANQLQQYLKLRKANIKEQDFKVVEEGQPFPLVLSDGKRLEAMLCSGSHLGHSLILLIRRPQDGRLLYCYSAVRLDNLGRLLGNSIFNSWIVKGTEHLYLNLTSVNEQFEPVDFDRMAITIEEYGNQNNGVEVCLVLPLFGYEEMLWKLAHTQLNGHIRLGDVLKDSYKCLSSDLERFQGFHCLGQWLYVCSSLEHSQQGNQQENVVFLNIEHLKWSPPPTRMHLRQLCSLMRPQHIQGIVHFHSNGIVPPIPTYLKRFKANYSPQKEGLTLSRVQVEPQEKVASKGHYRALLNRKAFEYLNDLDSTDSD</sequence>
<dbReference type="Proteomes" id="UP001652680">
    <property type="component" value="Unassembled WGS sequence"/>
</dbReference>
<name>A0A6P4EYE5_DRORH</name>
<gene>
    <name evidence="3 4" type="primary">LOC108047489</name>
    <name evidence="1" type="synonym">108047489</name>
</gene>
<dbReference type="GeneID" id="108047489"/>
<reference evidence="1" key="3">
    <citation type="submission" date="2025-05" db="UniProtKB">
        <authorList>
            <consortium name="EnsemblMetazoa"/>
        </authorList>
    </citation>
    <scope>IDENTIFICATION</scope>
</reference>
<evidence type="ECO:0000313" key="4">
    <source>
        <dbReference type="RefSeq" id="XP_016983176.1"/>
    </source>
</evidence>
<dbReference type="RefSeq" id="XP_016983176.1">
    <property type="nucleotide sequence ID" value="XM_017127687.1"/>
</dbReference>
<protein>
    <submittedName>
        <fullName evidence="3 4">Uncharacterized protein LOC108047489</fullName>
    </submittedName>
</protein>
<evidence type="ECO:0000313" key="3">
    <source>
        <dbReference type="RefSeq" id="XP_016983175.1"/>
    </source>
</evidence>
<reference evidence="3 4" key="2">
    <citation type="submission" date="2025-04" db="UniProtKB">
        <authorList>
            <consortium name="RefSeq"/>
        </authorList>
    </citation>
    <scope>IDENTIFICATION</scope>
</reference>
<evidence type="ECO:0000313" key="2">
    <source>
        <dbReference type="Proteomes" id="UP001652680"/>
    </source>
</evidence>